<accession>A0A3F3GWJ2</accession>
<evidence type="ECO:0000313" key="2">
    <source>
        <dbReference type="EMBL" id="GAP03096.1"/>
    </source>
</evidence>
<dbReference type="EMBL" id="DF968066">
    <property type="protein sequence ID" value="GAP03096.1"/>
    <property type="molecule type" value="Genomic_DNA"/>
</dbReference>
<evidence type="ECO:0000313" key="3">
    <source>
        <dbReference type="Proteomes" id="UP000061227"/>
    </source>
</evidence>
<reference evidence="2 3" key="1">
    <citation type="journal article" date="2015" name="BMC Genomics">
        <title>Comparative genomics of Fructobacillus spp. and Leuconostoc spp. reveals niche-specific evolution of Fructobacillus spp.</title>
        <authorList>
            <person name="Endo A."/>
            <person name="Tanizawa Y."/>
            <person name="Tanaka N."/>
            <person name="Maeno S."/>
            <person name="Kumar H."/>
            <person name="Shiwa Y."/>
            <person name="Okada S."/>
            <person name="Yoshikawa H."/>
            <person name="Dicks L."/>
            <person name="Nakagawa J."/>
            <person name="Arita M."/>
        </authorList>
    </citation>
    <scope>NUCLEOTIDE SEQUENCE [LARGE SCALE GENOMIC DNA]</scope>
    <source>
        <strain evidence="2 3">DSM 15468</strain>
    </source>
</reference>
<dbReference type="InterPro" id="IPR011434">
    <property type="entry name" value="Ltp-like_HTH"/>
</dbReference>
<dbReference type="Pfam" id="PF07553">
    <property type="entry name" value="Lipoprotein_Ltp"/>
    <property type="match status" value="2"/>
</dbReference>
<keyword evidence="2" id="KW-0449">Lipoprotein</keyword>
<organism evidence="2 3">
    <name type="scientific">Fructobacillus pseudoficulneus</name>
    <dbReference type="NCBI Taxonomy" id="220714"/>
    <lineage>
        <taxon>Bacteria</taxon>
        <taxon>Bacillati</taxon>
        <taxon>Bacillota</taxon>
        <taxon>Bacilli</taxon>
        <taxon>Lactobacillales</taxon>
        <taxon>Lactobacillaceae</taxon>
        <taxon>Fructobacillus</taxon>
    </lineage>
</organism>
<feature type="domain" description="Putative host cell surface-exposed lipoprotein Ltp-like HTH region" evidence="1">
    <location>
        <begin position="25"/>
        <end position="69"/>
    </location>
</feature>
<proteinExistence type="predicted"/>
<evidence type="ECO:0000259" key="1">
    <source>
        <dbReference type="Pfam" id="PF07553"/>
    </source>
</evidence>
<name>A0A3F3GWJ2_9LACO</name>
<dbReference type="AlphaFoldDB" id="A0A3F3GWJ2"/>
<protein>
    <submittedName>
        <fullName evidence="2">Host cell surface-exposed lipoprotein</fullName>
    </submittedName>
</protein>
<dbReference type="InterPro" id="IPR036388">
    <property type="entry name" value="WH-like_DNA-bd_sf"/>
</dbReference>
<keyword evidence="3" id="KW-1185">Reference proteome</keyword>
<dbReference type="Proteomes" id="UP000061227">
    <property type="component" value="Unassembled WGS sequence"/>
</dbReference>
<feature type="domain" description="Putative host cell surface-exposed lipoprotein Ltp-like HTH region" evidence="1">
    <location>
        <begin position="74"/>
        <end position="121"/>
    </location>
</feature>
<gene>
    <name evidence="2" type="ORF">FPFC_040890</name>
</gene>
<sequence length="136" mass="15918">MVVFALLLLLPYAFHKLYVPPNYYAAYERAKKYNDKQYLSRQELYDRLTVESDRYHYSSNAANYAIDRLHLNCKANALRRAKQYPFDGTSESLTNIRWRLSVNVNGDQFTNDEIDYAIAHLDTKDAKVEELTAPNK</sequence>
<dbReference type="Gene3D" id="1.10.10.10">
    <property type="entry name" value="Winged helix-like DNA-binding domain superfamily/Winged helix DNA-binding domain"/>
    <property type="match status" value="2"/>
</dbReference>